<evidence type="ECO:0000313" key="2">
    <source>
        <dbReference type="EMBL" id="AGC23768.1"/>
    </source>
</evidence>
<proteinExistence type="predicted"/>
<accession>L7STF0</accession>
<keyword evidence="1" id="KW-0472">Membrane</keyword>
<feature type="transmembrane region" description="Helical" evidence="1">
    <location>
        <begin position="102"/>
        <end position="123"/>
    </location>
</feature>
<feature type="transmembrane region" description="Helical" evidence="1">
    <location>
        <begin position="69"/>
        <end position="90"/>
    </location>
</feature>
<organism evidence="2">
    <name type="scientific">Staphylococcus haemolyticus</name>
    <dbReference type="NCBI Taxonomy" id="1283"/>
    <lineage>
        <taxon>Bacteria</taxon>
        <taxon>Bacillati</taxon>
        <taxon>Bacillota</taxon>
        <taxon>Bacilli</taxon>
        <taxon>Bacillales</taxon>
        <taxon>Staphylococcaceae</taxon>
        <taxon>Staphylococcus</taxon>
    </lineage>
</organism>
<name>L7STF0_STAHA</name>
<keyword evidence="1" id="KW-1133">Transmembrane helix</keyword>
<protein>
    <submittedName>
        <fullName evidence="2">Putative transmembrane protein</fullName>
    </submittedName>
</protein>
<sequence length="126" mass="13874">MMICVCASILSMTPILLWTANIFNPILQLMNAPQEMSTGILFSMIRKDGMLLFNMNQGSLLQIMPLKSVFLLVLFSSTFSACSVTITMIIKNLGWKQGLGIVAKQMITATICLCITVLIMNFFGGI</sequence>
<dbReference type="EMBL" id="JQ764731">
    <property type="protein sequence ID" value="AGC23768.1"/>
    <property type="molecule type" value="Genomic_DNA"/>
</dbReference>
<keyword evidence="1 2" id="KW-0812">Transmembrane</keyword>
<dbReference type="AlphaFoldDB" id="L7STF0"/>
<evidence type="ECO:0000256" key="1">
    <source>
        <dbReference type="SAM" id="Phobius"/>
    </source>
</evidence>
<reference evidence="2" key="1">
    <citation type="journal article" date="2013" name="BMC Microbiol.">
        <title>Characterization of a complex context containing mecA but lacking genes encoding cassette chromosome recombinases in Staphylococcus haemolyticus.</title>
        <authorList>
            <person name="Zong Z."/>
        </authorList>
    </citation>
    <scope>NUCLEOTIDE SEQUENCE</scope>
    <source>
        <strain evidence="2">WCH1</strain>
    </source>
</reference>